<name>A0AAD6YU47_9AGAR</name>
<dbReference type="EMBL" id="JARJCW010000001">
    <property type="protein sequence ID" value="KAJ7229797.1"/>
    <property type="molecule type" value="Genomic_DNA"/>
</dbReference>
<sequence length="371" mass="39825">MKHNPEIMGKYGNRDRVDQDPGEANAAIHVRCPLTYLPLTRFKMFGRRANVLKPTVAREPHPFSSLPLPLHRRVEPAHYHCRLAGRLDAHSPPCTRSGNAAAATTAQARTPSPLALRLDVTGCRAPHAFALSGPWAAPARTESAAAATTARARHTPAAFVILEDKKMHNDGDILHIEAENVPHLNGPGRGPLASRVSCAAVGITHLVGITGTIQVRHLDTFDGRHKLAIIGVRRARRGTAGVCAVRSGDDKRRRLPVDKQHAGSDVRNASLQRTVCRARAVVAAAALSVRAGAAHGPEIVERVAMVFVLEQWWLRLRSPSACTAASARRVVRRDGNGSGQARRVGAKVVGGKKMGEAVLSQSHAPNSARAR</sequence>
<dbReference type="Proteomes" id="UP001219525">
    <property type="component" value="Unassembled WGS sequence"/>
</dbReference>
<organism evidence="2 3">
    <name type="scientific">Mycena pura</name>
    <dbReference type="NCBI Taxonomy" id="153505"/>
    <lineage>
        <taxon>Eukaryota</taxon>
        <taxon>Fungi</taxon>
        <taxon>Dikarya</taxon>
        <taxon>Basidiomycota</taxon>
        <taxon>Agaricomycotina</taxon>
        <taxon>Agaricomycetes</taxon>
        <taxon>Agaricomycetidae</taxon>
        <taxon>Agaricales</taxon>
        <taxon>Marasmiineae</taxon>
        <taxon>Mycenaceae</taxon>
        <taxon>Mycena</taxon>
    </lineage>
</organism>
<accession>A0AAD6YU47</accession>
<protein>
    <submittedName>
        <fullName evidence="2">Uncharacterized protein</fullName>
    </submittedName>
</protein>
<evidence type="ECO:0000313" key="2">
    <source>
        <dbReference type="EMBL" id="KAJ7229797.1"/>
    </source>
</evidence>
<dbReference type="AlphaFoldDB" id="A0AAD6YU47"/>
<proteinExistence type="predicted"/>
<comment type="caution">
    <text evidence="2">The sequence shown here is derived from an EMBL/GenBank/DDBJ whole genome shotgun (WGS) entry which is preliminary data.</text>
</comment>
<gene>
    <name evidence="2" type="ORF">GGX14DRAFT_538246</name>
</gene>
<evidence type="ECO:0000256" key="1">
    <source>
        <dbReference type="SAM" id="MobiDB-lite"/>
    </source>
</evidence>
<feature type="region of interest" description="Disordered" evidence="1">
    <location>
        <begin position="1"/>
        <end position="20"/>
    </location>
</feature>
<evidence type="ECO:0000313" key="3">
    <source>
        <dbReference type="Proteomes" id="UP001219525"/>
    </source>
</evidence>
<reference evidence="2" key="1">
    <citation type="submission" date="2023-03" db="EMBL/GenBank/DDBJ databases">
        <title>Massive genome expansion in bonnet fungi (Mycena s.s.) driven by repeated elements and novel gene families across ecological guilds.</title>
        <authorList>
            <consortium name="Lawrence Berkeley National Laboratory"/>
            <person name="Harder C.B."/>
            <person name="Miyauchi S."/>
            <person name="Viragh M."/>
            <person name="Kuo A."/>
            <person name="Thoen E."/>
            <person name="Andreopoulos B."/>
            <person name="Lu D."/>
            <person name="Skrede I."/>
            <person name="Drula E."/>
            <person name="Henrissat B."/>
            <person name="Morin E."/>
            <person name="Kohler A."/>
            <person name="Barry K."/>
            <person name="LaButti K."/>
            <person name="Morin E."/>
            <person name="Salamov A."/>
            <person name="Lipzen A."/>
            <person name="Mereny Z."/>
            <person name="Hegedus B."/>
            <person name="Baldrian P."/>
            <person name="Stursova M."/>
            <person name="Weitz H."/>
            <person name="Taylor A."/>
            <person name="Grigoriev I.V."/>
            <person name="Nagy L.G."/>
            <person name="Martin F."/>
            <person name="Kauserud H."/>
        </authorList>
    </citation>
    <scope>NUCLEOTIDE SEQUENCE</scope>
    <source>
        <strain evidence="2">9144</strain>
    </source>
</reference>
<keyword evidence="3" id="KW-1185">Reference proteome</keyword>